<keyword evidence="2" id="KW-0732">Signal</keyword>
<dbReference type="HOGENOM" id="CLU_428627_0_0_1"/>
<feature type="region of interest" description="Disordered" evidence="1">
    <location>
        <begin position="34"/>
        <end position="60"/>
    </location>
</feature>
<feature type="signal peptide" evidence="2">
    <location>
        <begin position="1"/>
        <end position="21"/>
    </location>
</feature>
<evidence type="ECO:0000256" key="1">
    <source>
        <dbReference type="SAM" id="MobiDB-lite"/>
    </source>
</evidence>
<sequence length="639" mass="71568">MSSNFVNFLLLFPSILLQASAFLGPLPLSPSRHRLGGGGQDAFAATQTKTSGSAAIRSKEEEEKDRGEIIFFLFGALLAAGGYFSTQQLQFGQATDVETKTSNDATAVGTVDVPASTKAGSWEAERSPAAAVEDRKPLFGIDFSSIGKSILRKDEEASAELKREEEEAKKKLEAREREAKEREAKEREAKEREEAKKREAQEREEEEAKKKELEKAEKEREERESQEREKEAKQREKEAKERAREEKEKEAKEKQAKERAAKEEEAKKKAEQEKKKLSMRDLEAGREALVKARLQVKESREDAAKLSQTAIDLLQKSAQLGNEEGHKELKEAEKFRSRCLQEIEDREICIREARDLLDKGKEAFGSQRLKEAQTFVEASRDVFVNAYRLGAKNEASKAEELLKKIRKEAEKNSAGDLSGIDGPSGAAEAIQTAFRSFRFDSQRMFAGIQVVSSSGQAVEGSEEGTRIRMLYNHLPFEYKAALLQMMVGVSPNVEDLKEGIAAEEGWMFSVRGVFAGFPARFDILRDQVGDGSVWHLDEEVYSSSEQGDISSLVPSTGLLASLIRFFDIGRFSRRNMLGYSWAGVKSGDVIRVRVDRASRRMQVFVNGEKQRGEVTSLPSSDLFFCLELISSHQEVAIMD</sequence>
<dbReference type="RefSeq" id="XP_005821249.1">
    <property type="nucleotide sequence ID" value="XM_005821192.1"/>
</dbReference>
<dbReference type="Proteomes" id="UP000011087">
    <property type="component" value="Unassembled WGS sequence"/>
</dbReference>
<dbReference type="KEGG" id="gtt:GUITHDRAFT_147345"/>
<proteinExistence type="predicted"/>
<organism evidence="3">
    <name type="scientific">Guillardia theta (strain CCMP2712)</name>
    <name type="common">Cryptophyte</name>
    <dbReference type="NCBI Taxonomy" id="905079"/>
    <lineage>
        <taxon>Eukaryota</taxon>
        <taxon>Cryptophyceae</taxon>
        <taxon>Pyrenomonadales</taxon>
        <taxon>Geminigeraceae</taxon>
        <taxon>Guillardia</taxon>
    </lineage>
</organism>
<keyword evidence="5" id="KW-1185">Reference proteome</keyword>
<dbReference type="AlphaFoldDB" id="L1IEG7"/>
<evidence type="ECO:0000313" key="5">
    <source>
        <dbReference type="Proteomes" id="UP000011087"/>
    </source>
</evidence>
<evidence type="ECO:0000313" key="4">
    <source>
        <dbReference type="EnsemblProtists" id="EKX34269"/>
    </source>
</evidence>
<dbReference type="GeneID" id="17291005"/>
<name>L1IEG7_GUITC</name>
<reference evidence="3 5" key="1">
    <citation type="journal article" date="2012" name="Nature">
        <title>Algal genomes reveal evolutionary mosaicism and the fate of nucleomorphs.</title>
        <authorList>
            <consortium name="DOE Joint Genome Institute"/>
            <person name="Curtis B.A."/>
            <person name="Tanifuji G."/>
            <person name="Burki F."/>
            <person name="Gruber A."/>
            <person name="Irimia M."/>
            <person name="Maruyama S."/>
            <person name="Arias M.C."/>
            <person name="Ball S.G."/>
            <person name="Gile G.H."/>
            <person name="Hirakawa Y."/>
            <person name="Hopkins J.F."/>
            <person name="Kuo A."/>
            <person name="Rensing S.A."/>
            <person name="Schmutz J."/>
            <person name="Symeonidi A."/>
            <person name="Elias M."/>
            <person name="Eveleigh R.J."/>
            <person name="Herman E.K."/>
            <person name="Klute M.J."/>
            <person name="Nakayama T."/>
            <person name="Obornik M."/>
            <person name="Reyes-Prieto A."/>
            <person name="Armbrust E.V."/>
            <person name="Aves S.J."/>
            <person name="Beiko R.G."/>
            <person name="Coutinho P."/>
            <person name="Dacks J.B."/>
            <person name="Durnford D.G."/>
            <person name="Fast N.M."/>
            <person name="Green B.R."/>
            <person name="Grisdale C.J."/>
            <person name="Hempel F."/>
            <person name="Henrissat B."/>
            <person name="Hoppner M.P."/>
            <person name="Ishida K."/>
            <person name="Kim E."/>
            <person name="Koreny L."/>
            <person name="Kroth P.G."/>
            <person name="Liu Y."/>
            <person name="Malik S.B."/>
            <person name="Maier U.G."/>
            <person name="McRose D."/>
            <person name="Mock T."/>
            <person name="Neilson J.A."/>
            <person name="Onodera N.T."/>
            <person name="Poole A.M."/>
            <person name="Pritham E.J."/>
            <person name="Richards T.A."/>
            <person name="Rocap G."/>
            <person name="Roy S.W."/>
            <person name="Sarai C."/>
            <person name="Schaack S."/>
            <person name="Shirato S."/>
            <person name="Slamovits C.H."/>
            <person name="Spencer D.F."/>
            <person name="Suzuki S."/>
            <person name="Worden A.Z."/>
            <person name="Zauner S."/>
            <person name="Barry K."/>
            <person name="Bell C."/>
            <person name="Bharti A.K."/>
            <person name="Crow J.A."/>
            <person name="Grimwood J."/>
            <person name="Kramer R."/>
            <person name="Lindquist E."/>
            <person name="Lucas S."/>
            <person name="Salamov A."/>
            <person name="McFadden G.I."/>
            <person name="Lane C.E."/>
            <person name="Keeling P.J."/>
            <person name="Gray M.W."/>
            <person name="Grigoriev I.V."/>
            <person name="Archibald J.M."/>
        </authorList>
    </citation>
    <scope>NUCLEOTIDE SEQUENCE</scope>
    <source>
        <strain evidence="3 5">CCMP2712</strain>
    </source>
</reference>
<evidence type="ECO:0000256" key="2">
    <source>
        <dbReference type="SAM" id="SignalP"/>
    </source>
</evidence>
<accession>L1IEG7</accession>
<dbReference type="EnsemblProtists" id="EKX34269">
    <property type="protein sequence ID" value="EKX34269"/>
    <property type="gene ID" value="GUITHDRAFT_147345"/>
</dbReference>
<dbReference type="OMA" id="EWSEDSK"/>
<evidence type="ECO:0000313" key="3">
    <source>
        <dbReference type="EMBL" id="EKX34269.1"/>
    </source>
</evidence>
<dbReference type="PaxDb" id="55529-EKX34269"/>
<protein>
    <submittedName>
        <fullName evidence="3 4">Uncharacterized protein</fullName>
    </submittedName>
</protein>
<reference evidence="4" key="3">
    <citation type="submission" date="2016-03" db="UniProtKB">
        <authorList>
            <consortium name="EnsemblProtists"/>
        </authorList>
    </citation>
    <scope>IDENTIFICATION</scope>
</reference>
<reference evidence="5" key="2">
    <citation type="submission" date="2012-11" db="EMBL/GenBank/DDBJ databases">
        <authorList>
            <person name="Kuo A."/>
            <person name="Curtis B.A."/>
            <person name="Tanifuji G."/>
            <person name="Burki F."/>
            <person name="Gruber A."/>
            <person name="Irimia M."/>
            <person name="Maruyama S."/>
            <person name="Arias M.C."/>
            <person name="Ball S.G."/>
            <person name="Gile G.H."/>
            <person name="Hirakawa Y."/>
            <person name="Hopkins J.F."/>
            <person name="Rensing S.A."/>
            <person name="Schmutz J."/>
            <person name="Symeonidi A."/>
            <person name="Elias M."/>
            <person name="Eveleigh R.J."/>
            <person name="Herman E.K."/>
            <person name="Klute M.J."/>
            <person name="Nakayama T."/>
            <person name="Obornik M."/>
            <person name="Reyes-Prieto A."/>
            <person name="Armbrust E.V."/>
            <person name="Aves S.J."/>
            <person name="Beiko R.G."/>
            <person name="Coutinho P."/>
            <person name="Dacks J.B."/>
            <person name="Durnford D.G."/>
            <person name="Fast N.M."/>
            <person name="Green B.R."/>
            <person name="Grisdale C."/>
            <person name="Hempe F."/>
            <person name="Henrissat B."/>
            <person name="Hoppner M.P."/>
            <person name="Ishida K.-I."/>
            <person name="Kim E."/>
            <person name="Koreny L."/>
            <person name="Kroth P.G."/>
            <person name="Liu Y."/>
            <person name="Malik S.-B."/>
            <person name="Maier U.G."/>
            <person name="McRose D."/>
            <person name="Mock T."/>
            <person name="Neilson J.A."/>
            <person name="Onodera N.T."/>
            <person name="Poole A.M."/>
            <person name="Pritham E.J."/>
            <person name="Richards T.A."/>
            <person name="Rocap G."/>
            <person name="Roy S.W."/>
            <person name="Sarai C."/>
            <person name="Schaack S."/>
            <person name="Shirato S."/>
            <person name="Slamovits C.H."/>
            <person name="Spencer D.F."/>
            <person name="Suzuki S."/>
            <person name="Worden A.Z."/>
            <person name="Zauner S."/>
            <person name="Barry K."/>
            <person name="Bell C."/>
            <person name="Bharti A.K."/>
            <person name="Crow J.A."/>
            <person name="Grimwood J."/>
            <person name="Kramer R."/>
            <person name="Lindquist E."/>
            <person name="Lucas S."/>
            <person name="Salamov A."/>
            <person name="McFadden G.I."/>
            <person name="Lane C.E."/>
            <person name="Keeling P.J."/>
            <person name="Gray M.W."/>
            <person name="Grigoriev I.V."/>
            <person name="Archibald J.M."/>
        </authorList>
    </citation>
    <scope>NUCLEOTIDE SEQUENCE</scope>
    <source>
        <strain evidence="5">CCMP2712</strain>
    </source>
</reference>
<feature type="region of interest" description="Disordered" evidence="1">
    <location>
        <begin position="158"/>
        <end position="279"/>
    </location>
</feature>
<gene>
    <name evidence="3" type="ORF">GUITHDRAFT_147345</name>
</gene>
<dbReference type="EMBL" id="JH993114">
    <property type="protein sequence ID" value="EKX34269.1"/>
    <property type="molecule type" value="Genomic_DNA"/>
</dbReference>
<feature type="chain" id="PRO_5008769923" evidence="2">
    <location>
        <begin position="22"/>
        <end position="639"/>
    </location>
</feature>